<evidence type="ECO:0000313" key="9">
    <source>
        <dbReference type="EMBL" id="SDW44040.1"/>
    </source>
</evidence>
<gene>
    <name evidence="9" type="ORF">SAMN05421504_101584</name>
</gene>
<keyword evidence="3" id="KW-1003">Cell membrane</keyword>
<keyword evidence="7" id="KW-0472">Membrane</keyword>
<dbReference type="PANTHER" id="PTHR42771:SF2">
    <property type="entry name" value="IRON(3+)-HYDROXAMATE IMPORT ATP-BINDING PROTEIN FHUC"/>
    <property type="match status" value="1"/>
</dbReference>
<protein>
    <submittedName>
        <fullName evidence="9">Predicted ATPase</fullName>
    </submittedName>
</protein>
<evidence type="ECO:0000256" key="4">
    <source>
        <dbReference type="ARBA" id="ARBA00022496"/>
    </source>
</evidence>
<dbReference type="SUPFAM" id="SSF52540">
    <property type="entry name" value="P-loop containing nucleoside triphosphate hydrolases"/>
    <property type="match status" value="1"/>
</dbReference>
<dbReference type="InterPro" id="IPR027417">
    <property type="entry name" value="P-loop_NTPase"/>
</dbReference>
<keyword evidence="4" id="KW-0410">Iron transport</keyword>
<proteinExistence type="predicted"/>
<evidence type="ECO:0000256" key="7">
    <source>
        <dbReference type="ARBA" id="ARBA00023136"/>
    </source>
</evidence>
<evidence type="ECO:0000256" key="6">
    <source>
        <dbReference type="ARBA" id="ARBA00023065"/>
    </source>
</evidence>
<evidence type="ECO:0000256" key="2">
    <source>
        <dbReference type="ARBA" id="ARBA00022448"/>
    </source>
</evidence>
<dbReference type="Gene3D" id="3.40.50.300">
    <property type="entry name" value="P-loop containing nucleotide triphosphate hydrolases"/>
    <property type="match status" value="2"/>
</dbReference>
<evidence type="ECO:0000256" key="1">
    <source>
        <dbReference type="ARBA" id="ARBA00004202"/>
    </source>
</evidence>
<organism evidence="9 10">
    <name type="scientific">Amycolatopsis xylanica</name>
    <dbReference type="NCBI Taxonomy" id="589385"/>
    <lineage>
        <taxon>Bacteria</taxon>
        <taxon>Bacillati</taxon>
        <taxon>Actinomycetota</taxon>
        <taxon>Actinomycetes</taxon>
        <taxon>Pseudonocardiales</taxon>
        <taxon>Pseudonocardiaceae</taxon>
        <taxon>Amycolatopsis</taxon>
    </lineage>
</organism>
<dbReference type="InterPro" id="IPR003593">
    <property type="entry name" value="AAA+_ATPase"/>
</dbReference>
<dbReference type="PANTHER" id="PTHR42771">
    <property type="entry name" value="IRON(3+)-HYDROXAMATE IMPORT ATP-BINDING PROTEIN FHUC"/>
    <property type="match status" value="1"/>
</dbReference>
<evidence type="ECO:0000256" key="3">
    <source>
        <dbReference type="ARBA" id="ARBA00022475"/>
    </source>
</evidence>
<keyword evidence="5" id="KW-0408">Iron</keyword>
<dbReference type="AlphaFoldDB" id="A0A1H2TJQ0"/>
<dbReference type="OrthoDB" id="9784297at2"/>
<sequence>MIIERLEVTPPLADQDESAWPLSVPAIRHVAEHGLTFTSDLVVLVGGNGSGKSTLLEGIAEAYGLDVRGGHGGRQYSSPLSKSPLGESLRLRRGAGGFTGRKATGFFLRAETAHGMLSYMTEFGVSGYGDRRTEEVSHGESYLGAITGRFNGPGLFLLDEAEGPLSFHSTLALLNCLRELVTTQTAQVIYSTHSPLVAALPGAQILELTEYGIEEQEWEDLDTVRLWQTFLRNPSRMF</sequence>
<dbReference type="GO" id="GO:0006826">
    <property type="term" value="P:iron ion transport"/>
    <property type="evidence" value="ECO:0007669"/>
    <property type="project" value="UniProtKB-KW"/>
</dbReference>
<dbReference type="STRING" id="589385.SAMN05421504_101584"/>
<keyword evidence="2" id="KW-0813">Transport</keyword>
<evidence type="ECO:0000313" key="10">
    <source>
        <dbReference type="Proteomes" id="UP000199515"/>
    </source>
</evidence>
<dbReference type="EMBL" id="FNON01000001">
    <property type="protein sequence ID" value="SDW44040.1"/>
    <property type="molecule type" value="Genomic_DNA"/>
</dbReference>
<dbReference type="RefSeq" id="WP_091286206.1">
    <property type="nucleotide sequence ID" value="NZ_FNON01000001.1"/>
</dbReference>
<dbReference type="GO" id="GO:0005886">
    <property type="term" value="C:plasma membrane"/>
    <property type="evidence" value="ECO:0007669"/>
    <property type="project" value="UniProtKB-SubCell"/>
</dbReference>
<dbReference type="Proteomes" id="UP000199515">
    <property type="component" value="Unassembled WGS sequence"/>
</dbReference>
<keyword evidence="6" id="KW-0406">Ion transport</keyword>
<name>A0A1H2TJQ0_9PSEU</name>
<evidence type="ECO:0000259" key="8">
    <source>
        <dbReference type="SMART" id="SM00382"/>
    </source>
</evidence>
<dbReference type="SMART" id="SM00382">
    <property type="entry name" value="AAA"/>
    <property type="match status" value="1"/>
</dbReference>
<feature type="domain" description="AAA+ ATPase" evidence="8">
    <location>
        <begin position="38"/>
        <end position="212"/>
    </location>
</feature>
<reference evidence="9 10" key="1">
    <citation type="submission" date="2016-10" db="EMBL/GenBank/DDBJ databases">
        <authorList>
            <person name="de Groot N.N."/>
        </authorList>
    </citation>
    <scope>NUCLEOTIDE SEQUENCE [LARGE SCALE GENOMIC DNA]</scope>
    <source>
        <strain evidence="9 10">CPCC 202699</strain>
    </source>
</reference>
<comment type="subcellular location">
    <subcellularLocation>
        <location evidence="1">Cell membrane</location>
        <topology evidence="1">Peripheral membrane protein</topology>
    </subcellularLocation>
</comment>
<dbReference type="InterPro" id="IPR051535">
    <property type="entry name" value="Siderophore_ABC-ATPase"/>
</dbReference>
<accession>A0A1H2TJQ0</accession>
<keyword evidence="10" id="KW-1185">Reference proteome</keyword>
<evidence type="ECO:0000256" key="5">
    <source>
        <dbReference type="ARBA" id="ARBA00023004"/>
    </source>
</evidence>